<evidence type="ECO:0000256" key="3">
    <source>
        <dbReference type="ARBA" id="ARBA00022801"/>
    </source>
</evidence>
<dbReference type="PROSITE" id="PS51746">
    <property type="entry name" value="PPM_2"/>
    <property type="match status" value="1"/>
</dbReference>
<dbReference type="SMART" id="SM00331">
    <property type="entry name" value="PP2C_SIG"/>
    <property type="match status" value="1"/>
</dbReference>
<evidence type="ECO:0000313" key="7">
    <source>
        <dbReference type="EMBL" id="CAJ1959279.1"/>
    </source>
</evidence>
<dbReference type="Pfam" id="PF00481">
    <property type="entry name" value="PP2C"/>
    <property type="match status" value="1"/>
</dbReference>
<gene>
    <name evidence="7" type="ORF">CYCCA115_LOCUS17700</name>
</gene>
<evidence type="ECO:0000256" key="4">
    <source>
        <dbReference type="ARBA" id="ARBA00022912"/>
    </source>
</evidence>
<dbReference type="SUPFAM" id="SSF81606">
    <property type="entry name" value="PP2C-like"/>
    <property type="match status" value="1"/>
</dbReference>
<feature type="domain" description="PPM-type phosphatase" evidence="6">
    <location>
        <begin position="156"/>
        <end position="434"/>
    </location>
</feature>
<dbReference type="InterPro" id="IPR000222">
    <property type="entry name" value="PP2C_BS"/>
</dbReference>
<evidence type="ECO:0000256" key="1">
    <source>
        <dbReference type="ARBA" id="ARBA00004170"/>
    </source>
</evidence>
<keyword evidence="8" id="KW-1185">Reference proteome</keyword>
<dbReference type="GO" id="GO:0004722">
    <property type="term" value="F:protein serine/threonine phosphatase activity"/>
    <property type="evidence" value="ECO:0007669"/>
    <property type="project" value="InterPro"/>
</dbReference>
<protein>
    <recommendedName>
        <fullName evidence="6">PPM-type phosphatase domain-containing protein</fullName>
    </recommendedName>
</protein>
<dbReference type="GO" id="GO:0046872">
    <property type="term" value="F:metal ion binding"/>
    <property type="evidence" value="ECO:0007669"/>
    <property type="project" value="UniProtKB-KW"/>
</dbReference>
<proteinExistence type="inferred from homology"/>
<dbReference type="PROSITE" id="PS01032">
    <property type="entry name" value="PPM_1"/>
    <property type="match status" value="1"/>
</dbReference>
<dbReference type="InterPro" id="IPR036457">
    <property type="entry name" value="PPM-type-like_dom_sf"/>
</dbReference>
<dbReference type="Gene3D" id="3.60.40.10">
    <property type="entry name" value="PPM-type phosphatase domain"/>
    <property type="match status" value="1"/>
</dbReference>
<dbReference type="Proteomes" id="UP001295423">
    <property type="component" value="Unassembled WGS sequence"/>
</dbReference>
<evidence type="ECO:0000256" key="5">
    <source>
        <dbReference type="RuleBase" id="RU003465"/>
    </source>
</evidence>
<dbReference type="GO" id="GO:0016020">
    <property type="term" value="C:membrane"/>
    <property type="evidence" value="ECO:0007669"/>
    <property type="project" value="UniProtKB-SubCell"/>
</dbReference>
<dbReference type="AlphaFoldDB" id="A0AAD2G1X4"/>
<reference evidence="7" key="1">
    <citation type="submission" date="2023-08" db="EMBL/GenBank/DDBJ databases">
        <authorList>
            <person name="Audoor S."/>
            <person name="Bilcke G."/>
        </authorList>
    </citation>
    <scope>NUCLEOTIDE SEQUENCE</scope>
</reference>
<organism evidence="7 8">
    <name type="scientific">Cylindrotheca closterium</name>
    <dbReference type="NCBI Taxonomy" id="2856"/>
    <lineage>
        <taxon>Eukaryota</taxon>
        <taxon>Sar</taxon>
        <taxon>Stramenopiles</taxon>
        <taxon>Ochrophyta</taxon>
        <taxon>Bacillariophyta</taxon>
        <taxon>Bacillariophyceae</taxon>
        <taxon>Bacillariophycidae</taxon>
        <taxon>Bacillariales</taxon>
        <taxon>Bacillariaceae</taxon>
        <taxon>Cylindrotheca</taxon>
    </lineage>
</organism>
<dbReference type="EMBL" id="CAKOGP040001987">
    <property type="protein sequence ID" value="CAJ1959279.1"/>
    <property type="molecule type" value="Genomic_DNA"/>
</dbReference>
<name>A0AAD2G1X4_9STRA</name>
<comment type="caution">
    <text evidence="7">The sequence shown here is derived from an EMBL/GenBank/DDBJ whole genome shotgun (WGS) entry which is preliminary data.</text>
</comment>
<keyword evidence="4 5" id="KW-0904">Protein phosphatase</keyword>
<dbReference type="InterPro" id="IPR015655">
    <property type="entry name" value="PP2C"/>
</dbReference>
<evidence type="ECO:0000256" key="2">
    <source>
        <dbReference type="ARBA" id="ARBA00022723"/>
    </source>
</evidence>
<evidence type="ECO:0000259" key="6">
    <source>
        <dbReference type="PROSITE" id="PS51746"/>
    </source>
</evidence>
<evidence type="ECO:0000313" key="8">
    <source>
        <dbReference type="Proteomes" id="UP001295423"/>
    </source>
</evidence>
<dbReference type="InterPro" id="IPR001932">
    <property type="entry name" value="PPM-type_phosphatase-like_dom"/>
</dbReference>
<dbReference type="SMART" id="SM00332">
    <property type="entry name" value="PP2Cc"/>
    <property type="match status" value="1"/>
</dbReference>
<keyword evidence="3 5" id="KW-0378">Hydrolase</keyword>
<accession>A0AAD2G1X4</accession>
<dbReference type="CDD" id="cd00143">
    <property type="entry name" value="PP2Cc"/>
    <property type="match status" value="1"/>
</dbReference>
<keyword evidence="2" id="KW-0479">Metal-binding</keyword>
<comment type="subcellular location">
    <subcellularLocation>
        <location evidence="1">Membrane</location>
        <topology evidence="1">Peripheral membrane protein</topology>
    </subcellularLocation>
</comment>
<comment type="similarity">
    <text evidence="5">Belongs to the PP2C family.</text>
</comment>
<sequence>MKMATSATRMANKSAPKMGKLGFKLTNLGSLPAHKSPSWTASSYESTWIRSKSTTTSTFAERLAVKSRTPVLRTSPAGKKNRGSLPLFLKSTSLLAFVAGIIVTRDHVSAESKCDFATENRDEIHPQKELRNKKTLRSAEEDIRRLETDSSRYPHQVSIAALQGERWTMEDTCSVESGGRFVAVFDGHGGSAVSTMLRDHLYRIYRKKLVEIHGADVSGNGAEGIRTPTASSHVQAISEAIQKVEAKVMTREDLVYQGSTAVAVIMHVDKDKKRTILAANVGDSRAVLSRSGKAVPLTRDHKPSDERERARLRAIGVEIEWDPYGQLFRVCDLSLSRAIGDRFAKPAVSSETEISRFPLLGKNDEFVILASDGLWDVMSSQETVDFVHQRLSNLRRHQSVQNHSEERFKVAEQLAKEALERGSADNVCVLILWLSDQSRSSN</sequence>
<dbReference type="PANTHER" id="PTHR47992">
    <property type="entry name" value="PROTEIN PHOSPHATASE"/>
    <property type="match status" value="1"/>
</dbReference>